<dbReference type="Proteomes" id="UP000191661">
    <property type="component" value="Unassembled WGS sequence"/>
</dbReference>
<accession>A0A1V6N261</accession>
<dbReference type="SUPFAM" id="SSF56563">
    <property type="entry name" value="Major capsid protein gp5"/>
    <property type="match status" value="1"/>
</dbReference>
<sequence length="292" mass="33649">MSVITISPEAALNPKFIEKTIMKKMDPLLYFKDLFPVVDLKGATTFKFYVDEESAEDELQAGKMQRPVTVTELGDLSKVKITPINKKLGDTYMFGLSMEFSQEVLNNQEYSDEVLRAIERYSYAMARKINLDHIDTMLDYATAPTITLKDGQWKDSAAIDDDIINMQEALDQEGYDYELTDFYTPKQHYYETKRFYNSLDGKFNPDDVEGSRMTNVKSNLKKGGLLGMDKKIQPLTTYKNINKKYSVDPKNSLVNVNRYTQEKWPYKEIVDIWSHMGIAVKHPRAILHQTGL</sequence>
<dbReference type="AlphaFoldDB" id="A0A1V6N261"/>
<organism evidence="1 2">
    <name type="scientific">Methanobrevibacter arboriphilus JCM 13429 = DSM 1125</name>
    <dbReference type="NCBI Taxonomy" id="1300164"/>
    <lineage>
        <taxon>Archaea</taxon>
        <taxon>Methanobacteriati</taxon>
        <taxon>Methanobacteriota</taxon>
        <taxon>Methanomada group</taxon>
        <taxon>Methanobacteria</taxon>
        <taxon>Methanobacteriales</taxon>
        <taxon>Methanobacteriaceae</taxon>
        <taxon>Methanobrevibacter</taxon>
    </lineage>
</organism>
<evidence type="ECO:0000313" key="2">
    <source>
        <dbReference type="Proteomes" id="UP000191661"/>
    </source>
</evidence>
<comment type="caution">
    <text evidence="1">The sequence shown here is derived from an EMBL/GenBank/DDBJ whole genome shotgun (WGS) entry which is preliminary data.</text>
</comment>
<keyword evidence="2" id="KW-1185">Reference proteome</keyword>
<name>A0A1V6N261_METAZ</name>
<dbReference type="RefSeq" id="WP_080460407.1">
    <property type="nucleotide sequence ID" value="NZ_JXMW01000010.1"/>
</dbReference>
<protein>
    <submittedName>
        <fullName evidence="1">Uncharacterized protein</fullName>
    </submittedName>
</protein>
<proteinExistence type="predicted"/>
<gene>
    <name evidence="1" type="ORF">MBBAR_10c00480</name>
</gene>
<dbReference type="EMBL" id="JXMW01000010">
    <property type="protein sequence ID" value="OQD58707.1"/>
    <property type="molecule type" value="Genomic_DNA"/>
</dbReference>
<evidence type="ECO:0000313" key="1">
    <source>
        <dbReference type="EMBL" id="OQD58707.1"/>
    </source>
</evidence>
<reference evidence="1 2" key="1">
    <citation type="submission" date="2014-12" db="EMBL/GenBank/DDBJ databases">
        <title>Genome sequence of Methanobrevibacter arboriphilicus DH1, DSM1125.</title>
        <authorList>
            <person name="Poehlein A."/>
            <person name="Thauer R.K."/>
            <person name="Seedorf H."/>
            <person name="Daniel R."/>
        </authorList>
    </citation>
    <scope>NUCLEOTIDE SEQUENCE [LARGE SCALE GENOMIC DNA]</scope>
    <source>
        <strain evidence="1 2">DH1</strain>
    </source>
</reference>